<dbReference type="Proteomes" id="UP000030755">
    <property type="component" value="Unassembled WGS sequence"/>
</dbReference>
<evidence type="ECO:0000256" key="3">
    <source>
        <dbReference type="ARBA" id="ARBA00022786"/>
    </source>
</evidence>
<evidence type="ECO:0000313" key="5">
    <source>
        <dbReference type="EMBL" id="EPZ36685.1"/>
    </source>
</evidence>
<evidence type="ECO:0000313" key="7">
    <source>
        <dbReference type="Proteomes" id="UP000030755"/>
    </source>
</evidence>
<evidence type="ECO:0000259" key="4">
    <source>
        <dbReference type="Pfam" id="PF08623"/>
    </source>
</evidence>
<dbReference type="InterPro" id="IPR011989">
    <property type="entry name" value="ARM-like"/>
</dbReference>
<dbReference type="GO" id="GO:0010265">
    <property type="term" value="P:SCF complex assembly"/>
    <property type="evidence" value="ECO:0007669"/>
    <property type="project" value="InterPro"/>
</dbReference>
<protein>
    <submittedName>
        <fullName evidence="5">TATA-binding protein interacting (TIP20) domain-containing protein</fullName>
    </submittedName>
    <submittedName>
        <fullName evidence="6">TIP120-domain-containing protein</fullName>
    </submittedName>
</protein>
<organism evidence="5 7">
    <name type="scientific">Rozella allomycis (strain CSF55)</name>
    <dbReference type="NCBI Taxonomy" id="988480"/>
    <lineage>
        <taxon>Eukaryota</taxon>
        <taxon>Fungi</taxon>
        <taxon>Fungi incertae sedis</taxon>
        <taxon>Cryptomycota</taxon>
        <taxon>Cryptomycota incertae sedis</taxon>
        <taxon>Rozella</taxon>
    </lineage>
</organism>
<dbReference type="STRING" id="988480.A0A075B286"/>
<proteinExistence type="inferred from homology"/>
<dbReference type="PANTHER" id="PTHR12696">
    <property type="entry name" value="TIP120"/>
    <property type="match status" value="1"/>
</dbReference>
<evidence type="ECO:0000256" key="2">
    <source>
        <dbReference type="ARBA" id="ARBA00022737"/>
    </source>
</evidence>
<evidence type="ECO:0000313" key="8">
    <source>
        <dbReference type="Proteomes" id="UP000281549"/>
    </source>
</evidence>
<dbReference type="InterPro" id="IPR039852">
    <property type="entry name" value="CAND1/CAND2"/>
</dbReference>
<dbReference type="EMBL" id="ML005432">
    <property type="protein sequence ID" value="RKP18533.1"/>
    <property type="molecule type" value="Genomic_DNA"/>
</dbReference>
<comment type="similarity">
    <text evidence="1">Belongs to the CAND family.</text>
</comment>
<dbReference type="OrthoDB" id="6260732at2759"/>
<reference evidence="6" key="3">
    <citation type="submission" date="2018-08" db="EMBL/GenBank/DDBJ databases">
        <title>Leveraging single-cell genomics to expand the Fungal Tree of Life.</title>
        <authorList>
            <consortium name="DOE Joint Genome Institute"/>
            <person name="Ahrendt S.R."/>
            <person name="Quandt C.A."/>
            <person name="Ciobanu D."/>
            <person name="Clum A."/>
            <person name="Salamov A."/>
            <person name="Andreopoulos B."/>
            <person name="Cheng J.-F."/>
            <person name="Woyke T."/>
            <person name="Pelin A."/>
            <person name="Henrissat B."/>
            <person name="Reynolds N."/>
            <person name="Benny G.L."/>
            <person name="Smith M.E."/>
            <person name="James T.Y."/>
            <person name="Grigoriev I.V."/>
        </authorList>
    </citation>
    <scope>NUCLEOTIDE SEQUENCE</scope>
    <source>
        <strain evidence="6">CSF55</strain>
    </source>
</reference>
<gene>
    <name evidence="5" type="ORF">O9G_005523</name>
    <name evidence="6" type="ORF">ROZALSC1DRAFT_29795</name>
</gene>
<keyword evidence="7" id="KW-1185">Reference proteome</keyword>
<reference evidence="8" key="2">
    <citation type="journal article" date="2018" name="Nat. Microbiol.">
        <title>Leveraging single-cell genomics to expand the fungal tree of life.</title>
        <authorList>
            <person name="Ahrendt S.R."/>
            <person name="Quandt C.A."/>
            <person name="Ciobanu D."/>
            <person name="Clum A."/>
            <person name="Salamov A."/>
            <person name="Andreopoulos B."/>
            <person name="Cheng J.F."/>
            <person name="Woyke T."/>
            <person name="Pelin A."/>
            <person name="Henrissat B."/>
            <person name="Reynolds N.K."/>
            <person name="Benny G.L."/>
            <person name="Smith M.E."/>
            <person name="James T.Y."/>
            <person name="Grigoriev I.V."/>
        </authorList>
    </citation>
    <scope>NUCLEOTIDE SEQUENCE [LARGE SCALE GENOMIC DNA]</scope>
    <source>
        <strain evidence="8">CSF55</strain>
    </source>
</reference>
<dbReference type="EMBL" id="KE560488">
    <property type="protein sequence ID" value="EPZ36685.1"/>
    <property type="molecule type" value="Genomic_DNA"/>
</dbReference>
<dbReference type="OMA" id="WKLRAKA"/>
<dbReference type="AlphaFoldDB" id="A0A075B286"/>
<dbReference type="HOGENOM" id="CLU_284290_0_0_1"/>
<dbReference type="Gene3D" id="1.25.10.10">
    <property type="entry name" value="Leucine-rich Repeat Variant"/>
    <property type="match status" value="1"/>
</dbReference>
<keyword evidence="2" id="KW-0677">Repeat</keyword>
<feature type="domain" description="TATA-binding protein interacting (TIP20)" evidence="4">
    <location>
        <begin position="913"/>
        <end position="1060"/>
    </location>
</feature>
<dbReference type="Pfam" id="PF08623">
    <property type="entry name" value="TIP120"/>
    <property type="match status" value="1"/>
</dbReference>
<evidence type="ECO:0000313" key="6">
    <source>
        <dbReference type="EMBL" id="RKP18533.1"/>
    </source>
</evidence>
<reference evidence="5 7" key="1">
    <citation type="journal article" date="2013" name="Curr. Biol.">
        <title>Shared signatures of parasitism and phylogenomics unite Cryptomycota and microsporidia.</title>
        <authorList>
            <person name="James T.Y."/>
            <person name="Pelin A."/>
            <person name="Bonen L."/>
            <person name="Ahrendt S."/>
            <person name="Sain D."/>
            <person name="Corradi N."/>
            <person name="Stajich J.E."/>
        </authorList>
    </citation>
    <scope>NUCLEOTIDE SEQUENCE [LARGE SCALE GENOMIC DNA]</scope>
    <source>
        <strain evidence="5">CSF55</strain>
        <strain evidence="5">CSF55</strain>
    </source>
</reference>
<sequence>MSISTILDKVKSHLTWNEITSVDKDYRYMALVDIKSFLTQKNLMNNRQCDAVVKAILDCLKDDNHEVQNMSIHLGALVEYEKQRMGEVFRFLGEMVNDKEDERREIAVMEVQGKNVESLLKLLIPFLQIDEEGKIVEALELMINVSARYSLYQYEMELVDVLKKLIMYPRVLIRKKSIAVCGNVMGNASLKFFDEIVKYVAKDLDSSSNLEYKTTDMILLSGMCRSNAECMKNYSQTLVKKTLDFVKNVKEDEEFLESCLNFVESVSSSNFSSISCFSNEIFSLIEEFIKFDPNYFEEDLMEEDYEEEEEEEEYTDDEDLSWKVRKAALRLTATFSSINKDLNSLLFNILIVRLNERNENILTNVIQALLIVIGNESLDLNQNQVDSFKKFYLNAIKKSKTVKGKLLNLHEAFIAKSGDCFLDYLIPLMKNKNLRIDAFKIILQAGKMNLEISFEIQESLIEKDCEEICFEILIILIENNKIHSNLINNLFQICLENLNMKTEGINSILKILSLIFVKTNEFDKEIPKVSNFLIEQLKRSPKAAMIDIFTQMFNERSNLEFKDELFNVLINLLGRVEKDIRVASLHCLICIVEKFNVDYIQILNSIENILRIESQDLNLMANLSSICFQKNPNLIYEKEELINLLKENTNLLNLISGIANLSFLEKLFYNIFSIDDLDKVGKLACSLCLNNSQLYEAVLTRMIEILNSQTETEMNKKKSLVLIGELGKNFNIFDKTFQMVSECTNEECLRSVASNTLGFISSFNVESNLPLLLEFIKTSNFKSSLFKSLINLISIKKDEILSTEPILNLLMNEIESDNEPNREAAAEVLSQFYLIDHNAFYSLISHLLSQSENHKLSALIALRTAAPLLDSIEQPMKMLIPIIGDPIANVNKNALSTLKSFIHWKPSQIGPFADSLASKLFDETKIKQDLIKEIQMGPFKHNVDQGLDSRKLTFECLYSLNNLSLINTSDFINTLIDGLNDDNNIKLYVLFAISKLSASHQSAIISKLEKFINPLKDILNVKLKDNSVKQEQETHLNLVKATIKCAVHLEQCVKNSKSLGIAREFDIFYQDEIVGGKYKAEYIKQLENIMHNQ</sequence>
<dbReference type="SUPFAM" id="SSF48371">
    <property type="entry name" value="ARM repeat"/>
    <property type="match status" value="1"/>
</dbReference>
<evidence type="ECO:0000256" key="1">
    <source>
        <dbReference type="ARBA" id="ARBA00007657"/>
    </source>
</evidence>
<name>A0A075B286_ROZAC</name>
<keyword evidence="3" id="KW-0833">Ubl conjugation pathway</keyword>
<accession>A0A075B286</accession>
<dbReference type="Proteomes" id="UP000281549">
    <property type="component" value="Unassembled WGS sequence"/>
</dbReference>
<dbReference type="InterPro" id="IPR016024">
    <property type="entry name" value="ARM-type_fold"/>
</dbReference>
<dbReference type="InterPro" id="IPR013932">
    <property type="entry name" value="TATA-bd_TIP120"/>
</dbReference>